<organism evidence="2 3">
    <name type="scientific">Triticum urartu</name>
    <name type="common">Red wild einkorn</name>
    <name type="synonym">Crithodium urartu</name>
    <dbReference type="NCBI Taxonomy" id="4572"/>
    <lineage>
        <taxon>Eukaryota</taxon>
        <taxon>Viridiplantae</taxon>
        <taxon>Streptophyta</taxon>
        <taxon>Embryophyta</taxon>
        <taxon>Tracheophyta</taxon>
        <taxon>Spermatophyta</taxon>
        <taxon>Magnoliopsida</taxon>
        <taxon>Liliopsida</taxon>
        <taxon>Poales</taxon>
        <taxon>Poaceae</taxon>
        <taxon>BOP clade</taxon>
        <taxon>Pooideae</taxon>
        <taxon>Triticodae</taxon>
        <taxon>Triticeae</taxon>
        <taxon>Triticinae</taxon>
        <taxon>Triticum</taxon>
    </lineage>
</organism>
<dbReference type="EnsemblPlants" id="TuG1812G0700004420.01.T02">
    <property type="protein sequence ID" value="TuG1812G0700004420.01.T02.cds272699"/>
    <property type="gene ID" value="TuG1812G0700004420.01"/>
</dbReference>
<sequence>RFRSGAPPALLPLPARQFFPCLAPNRFLHATNRSLKASKSPINQPIPNPRTTGGVKSSKQVGVDATSCPAGASTRLTGDASSHPAGAAARPATASSRWRPPLHRTCLLTRLQQRV</sequence>
<feature type="region of interest" description="Disordered" evidence="1">
    <location>
        <begin position="35"/>
        <end position="101"/>
    </location>
</feature>
<reference evidence="2" key="3">
    <citation type="submission" date="2022-06" db="UniProtKB">
        <authorList>
            <consortium name="EnsemblPlants"/>
        </authorList>
    </citation>
    <scope>IDENTIFICATION</scope>
</reference>
<reference evidence="3" key="1">
    <citation type="journal article" date="2013" name="Nature">
        <title>Draft genome of the wheat A-genome progenitor Triticum urartu.</title>
        <authorList>
            <person name="Ling H.Q."/>
            <person name="Zhao S."/>
            <person name="Liu D."/>
            <person name="Wang J."/>
            <person name="Sun H."/>
            <person name="Zhang C."/>
            <person name="Fan H."/>
            <person name="Li D."/>
            <person name="Dong L."/>
            <person name="Tao Y."/>
            <person name="Gao C."/>
            <person name="Wu H."/>
            <person name="Li Y."/>
            <person name="Cui Y."/>
            <person name="Guo X."/>
            <person name="Zheng S."/>
            <person name="Wang B."/>
            <person name="Yu K."/>
            <person name="Liang Q."/>
            <person name="Yang W."/>
            <person name="Lou X."/>
            <person name="Chen J."/>
            <person name="Feng M."/>
            <person name="Jian J."/>
            <person name="Zhang X."/>
            <person name="Luo G."/>
            <person name="Jiang Y."/>
            <person name="Liu J."/>
            <person name="Wang Z."/>
            <person name="Sha Y."/>
            <person name="Zhang B."/>
            <person name="Wu H."/>
            <person name="Tang D."/>
            <person name="Shen Q."/>
            <person name="Xue P."/>
            <person name="Zou S."/>
            <person name="Wang X."/>
            <person name="Liu X."/>
            <person name="Wang F."/>
            <person name="Yang Y."/>
            <person name="An X."/>
            <person name="Dong Z."/>
            <person name="Zhang K."/>
            <person name="Zhang X."/>
            <person name="Luo M.C."/>
            <person name="Dvorak J."/>
            <person name="Tong Y."/>
            <person name="Wang J."/>
            <person name="Yang H."/>
            <person name="Li Z."/>
            <person name="Wang D."/>
            <person name="Zhang A."/>
            <person name="Wang J."/>
        </authorList>
    </citation>
    <scope>NUCLEOTIDE SEQUENCE</scope>
    <source>
        <strain evidence="3">cv. G1812</strain>
    </source>
</reference>
<accession>A0A8R7R2V2</accession>
<feature type="compositionally biased region" description="Polar residues" evidence="1">
    <location>
        <begin position="35"/>
        <end position="60"/>
    </location>
</feature>
<dbReference type="Proteomes" id="UP000015106">
    <property type="component" value="Chromosome 7"/>
</dbReference>
<feature type="compositionally biased region" description="Low complexity" evidence="1">
    <location>
        <begin position="80"/>
        <end position="99"/>
    </location>
</feature>
<dbReference type="Gramene" id="TuG1812G0700004420.01.T02">
    <property type="protein sequence ID" value="TuG1812G0700004420.01.T02.cds272699"/>
    <property type="gene ID" value="TuG1812G0700004420.01"/>
</dbReference>
<evidence type="ECO:0000256" key="1">
    <source>
        <dbReference type="SAM" id="MobiDB-lite"/>
    </source>
</evidence>
<name>A0A8R7R2V2_TRIUA</name>
<reference evidence="2" key="2">
    <citation type="submission" date="2018-03" db="EMBL/GenBank/DDBJ databases">
        <title>The Triticum urartu genome reveals the dynamic nature of wheat genome evolution.</title>
        <authorList>
            <person name="Ling H."/>
            <person name="Ma B."/>
            <person name="Shi X."/>
            <person name="Liu H."/>
            <person name="Dong L."/>
            <person name="Sun H."/>
            <person name="Cao Y."/>
            <person name="Gao Q."/>
            <person name="Zheng S."/>
            <person name="Li Y."/>
            <person name="Yu Y."/>
            <person name="Du H."/>
            <person name="Qi M."/>
            <person name="Li Y."/>
            <person name="Yu H."/>
            <person name="Cui Y."/>
            <person name="Wang N."/>
            <person name="Chen C."/>
            <person name="Wu H."/>
            <person name="Zhao Y."/>
            <person name="Zhang J."/>
            <person name="Li Y."/>
            <person name="Zhou W."/>
            <person name="Zhang B."/>
            <person name="Hu W."/>
            <person name="Eijk M."/>
            <person name="Tang J."/>
            <person name="Witsenboer H."/>
            <person name="Zhao S."/>
            <person name="Li Z."/>
            <person name="Zhang A."/>
            <person name="Wang D."/>
            <person name="Liang C."/>
        </authorList>
    </citation>
    <scope>NUCLEOTIDE SEQUENCE [LARGE SCALE GENOMIC DNA]</scope>
    <source>
        <strain evidence="2">cv. G1812</strain>
    </source>
</reference>
<dbReference type="AlphaFoldDB" id="A0A8R7R2V2"/>
<proteinExistence type="predicted"/>
<protein>
    <submittedName>
        <fullName evidence="2">Uncharacterized protein</fullName>
    </submittedName>
</protein>
<evidence type="ECO:0000313" key="3">
    <source>
        <dbReference type="Proteomes" id="UP000015106"/>
    </source>
</evidence>
<keyword evidence="3" id="KW-1185">Reference proteome</keyword>
<evidence type="ECO:0000313" key="2">
    <source>
        <dbReference type="EnsemblPlants" id="TuG1812G0700004420.01.T02.cds272699"/>
    </source>
</evidence>